<evidence type="ECO:0008006" key="3">
    <source>
        <dbReference type="Google" id="ProtNLM"/>
    </source>
</evidence>
<keyword evidence="2" id="KW-1185">Reference proteome</keyword>
<protein>
    <recommendedName>
        <fullName evidence="3">DUF995 domain-containing protein</fullName>
    </recommendedName>
</protein>
<name>A0ABT4W059_9RHOB</name>
<accession>A0ABT4W059</accession>
<comment type="caution">
    <text evidence="1">The sequence shown here is derived from an EMBL/GenBank/DDBJ whole genome shotgun (WGS) entry which is preliminary data.</text>
</comment>
<organism evidence="1 2">
    <name type="scientific">Aliiroseovarius salicola</name>
    <dbReference type="NCBI Taxonomy" id="3009082"/>
    <lineage>
        <taxon>Bacteria</taxon>
        <taxon>Pseudomonadati</taxon>
        <taxon>Pseudomonadota</taxon>
        <taxon>Alphaproteobacteria</taxon>
        <taxon>Rhodobacterales</taxon>
        <taxon>Paracoccaceae</taxon>
        <taxon>Aliiroseovarius</taxon>
    </lineage>
</organism>
<evidence type="ECO:0000313" key="1">
    <source>
        <dbReference type="EMBL" id="MDA5093890.1"/>
    </source>
</evidence>
<dbReference type="EMBL" id="JAQIIO010000003">
    <property type="protein sequence ID" value="MDA5093890.1"/>
    <property type="molecule type" value="Genomic_DNA"/>
</dbReference>
<proteinExistence type="predicted"/>
<reference evidence="1 2" key="1">
    <citation type="submission" date="2023-01" db="EMBL/GenBank/DDBJ databases">
        <authorList>
            <person name="Yoon J.-W."/>
        </authorList>
    </citation>
    <scope>NUCLEOTIDE SEQUENCE [LARGE SCALE GENOMIC DNA]</scope>
    <source>
        <strain evidence="1 2">KMU-50</strain>
    </source>
</reference>
<gene>
    <name evidence="1" type="ORF">O2N63_07300</name>
</gene>
<sequence>MLLATFFPGFAEMALAEGTFHPVSGKEIRTLLTDAQVDYIGKDESAWQFFHADGRTLYGVGSSESWGRWSVREDQYCSTWPPSSHESCYEMTRQGNTVRFIGPRGDVYEGEVK</sequence>
<dbReference type="RefSeq" id="WP_271053593.1">
    <property type="nucleotide sequence ID" value="NZ_JAQIIO010000003.1"/>
</dbReference>
<dbReference type="Proteomes" id="UP001528040">
    <property type="component" value="Unassembled WGS sequence"/>
</dbReference>
<evidence type="ECO:0000313" key="2">
    <source>
        <dbReference type="Proteomes" id="UP001528040"/>
    </source>
</evidence>